<dbReference type="AlphaFoldDB" id="A0A919RIW3"/>
<accession>A0A919RIW3</accession>
<gene>
    <name evidence="1" type="ORF">Ssi02_49210</name>
</gene>
<protein>
    <submittedName>
        <fullName evidence="1">Uncharacterized protein</fullName>
    </submittedName>
</protein>
<evidence type="ECO:0000313" key="1">
    <source>
        <dbReference type="EMBL" id="GII94690.1"/>
    </source>
</evidence>
<organism evidence="1 2">
    <name type="scientific">Sinosporangium siamense</name>
    <dbReference type="NCBI Taxonomy" id="1367973"/>
    <lineage>
        <taxon>Bacteria</taxon>
        <taxon>Bacillati</taxon>
        <taxon>Actinomycetota</taxon>
        <taxon>Actinomycetes</taxon>
        <taxon>Streptosporangiales</taxon>
        <taxon>Streptosporangiaceae</taxon>
        <taxon>Sinosporangium</taxon>
    </lineage>
</organism>
<sequence length="337" mass="36284">MCRDLFPLVRMDRHTATHFGMVGVFPQRRPLCEHDRAVFDEGGCLVVFACAGCGAVITARVARVVLPDHSGQKYGHGLLSGLLEPGTYVVDQGDGRPWKPLEPKPEEDGVRLLTYCISGPLNRIGIAPGDVRGTVFIPERLGGRCCGLDGQYGPNLACARCGCPVATRVDDCGFWQVVWLEPEAVRPVAVDGHVQRVVDWAELPSTPSVDPCGFWSPLWEAAVAVASAHLLAVSGGKRVSVPEGSVAEAFRRAIDSLLRPGPPERHLVLAGPGLSAEIADIALVPRHPQTGEVWSCDAEAVVPLASDVWKYMAFNDDRRLVPAASEWLPSARVIVLP</sequence>
<dbReference type="Proteomes" id="UP000606172">
    <property type="component" value="Unassembled WGS sequence"/>
</dbReference>
<proteinExistence type="predicted"/>
<comment type="caution">
    <text evidence="1">The sequence shown here is derived from an EMBL/GenBank/DDBJ whole genome shotgun (WGS) entry which is preliminary data.</text>
</comment>
<evidence type="ECO:0000313" key="2">
    <source>
        <dbReference type="Proteomes" id="UP000606172"/>
    </source>
</evidence>
<keyword evidence="2" id="KW-1185">Reference proteome</keyword>
<reference evidence="1" key="1">
    <citation type="submission" date="2021-01" db="EMBL/GenBank/DDBJ databases">
        <title>Whole genome shotgun sequence of Sinosporangium siamense NBRC 109515.</title>
        <authorList>
            <person name="Komaki H."/>
            <person name="Tamura T."/>
        </authorList>
    </citation>
    <scope>NUCLEOTIDE SEQUENCE</scope>
    <source>
        <strain evidence="1">NBRC 109515</strain>
    </source>
</reference>
<dbReference type="EMBL" id="BOOW01000030">
    <property type="protein sequence ID" value="GII94690.1"/>
    <property type="molecule type" value="Genomic_DNA"/>
</dbReference>
<name>A0A919RIW3_9ACTN</name>